<reference evidence="10" key="1">
    <citation type="journal article" date="2023" name="Plant J.">
        <title>Genome sequences and population genomics provide insights into the demographic history, inbreeding, and mutation load of two 'living fossil' tree species of Dipteronia.</title>
        <authorList>
            <person name="Feng Y."/>
            <person name="Comes H.P."/>
            <person name="Chen J."/>
            <person name="Zhu S."/>
            <person name="Lu R."/>
            <person name="Zhang X."/>
            <person name="Li P."/>
            <person name="Qiu J."/>
            <person name="Olsen K.M."/>
            <person name="Qiu Y."/>
        </authorList>
    </citation>
    <scope>NUCLEOTIDE SEQUENCE</scope>
    <source>
        <strain evidence="10">KIB01</strain>
    </source>
</reference>
<feature type="region of interest" description="Disordered" evidence="8">
    <location>
        <begin position="216"/>
        <end position="242"/>
    </location>
</feature>
<keyword evidence="11" id="KW-1185">Reference proteome</keyword>
<comment type="caution">
    <text evidence="10">The sequence shown here is derived from an EMBL/GenBank/DDBJ whole genome shotgun (WGS) entry which is preliminary data.</text>
</comment>
<evidence type="ECO:0000256" key="1">
    <source>
        <dbReference type="ARBA" id="ARBA00004575"/>
    </source>
</evidence>
<dbReference type="Proteomes" id="UP001280121">
    <property type="component" value="Unassembled WGS sequence"/>
</dbReference>
<evidence type="ECO:0000256" key="3">
    <source>
        <dbReference type="ARBA" id="ARBA00022692"/>
    </source>
</evidence>
<evidence type="ECO:0000256" key="2">
    <source>
        <dbReference type="ARBA" id="ARBA00005748"/>
    </source>
</evidence>
<proteinExistence type="inferred from homology"/>
<evidence type="ECO:0000256" key="8">
    <source>
        <dbReference type="SAM" id="MobiDB-lite"/>
    </source>
</evidence>
<evidence type="ECO:0000313" key="10">
    <source>
        <dbReference type="EMBL" id="KAK2635427.1"/>
    </source>
</evidence>
<comment type="subcellular location">
    <subcellularLocation>
        <location evidence="1">Nucleus inner membrane</location>
        <topology evidence="1">Multi-pass membrane protein</topology>
        <orientation evidence="1">Nucleoplasmic side</orientation>
    </subcellularLocation>
</comment>
<feature type="transmembrane region" description="Helical" evidence="9">
    <location>
        <begin position="54"/>
        <end position="74"/>
    </location>
</feature>
<evidence type="ECO:0000313" key="11">
    <source>
        <dbReference type="Proteomes" id="UP001280121"/>
    </source>
</evidence>
<keyword evidence="5 9" id="KW-1133">Transmembrane helix</keyword>
<keyword evidence="6 9" id="KW-0472">Membrane</keyword>
<dbReference type="InterPro" id="IPR019358">
    <property type="entry name" value="NEMP_fam"/>
</dbReference>
<comment type="similarity">
    <text evidence="2">Belongs to the NEMP family.</text>
</comment>
<evidence type="ECO:0000256" key="6">
    <source>
        <dbReference type="ARBA" id="ARBA00023136"/>
    </source>
</evidence>
<gene>
    <name evidence="10" type="ORF">Ddye_030219</name>
</gene>
<organism evidence="10 11">
    <name type="scientific">Dipteronia dyeriana</name>
    <dbReference type="NCBI Taxonomy" id="168575"/>
    <lineage>
        <taxon>Eukaryota</taxon>
        <taxon>Viridiplantae</taxon>
        <taxon>Streptophyta</taxon>
        <taxon>Embryophyta</taxon>
        <taxon>Tracheophyta</taxon>
        <taxon>Spermatophyta</taxon>
        <taxon>Magnoliopsida</taxon>
        <taxon>eudicotyledons</taxon>
        <taxon>Gunneridae</taxon>
        <taxon>Pentapetalae</taxon>
        <taxon>rosids</taxon>
        <taxon>malvids</taxon>
        <taxon>Sapindales</taxon>
        <taxon>Sapindaceae</taxon>
        <taxon>Hippocastanoideae</taxon>
        <taxon>Acereae</taxon>
        <taxon>Dipteronia</taxon>
    </lineage>
</organism>
<name>A0AAD9TGM0_9ROSI</name>
<feature type="transmembrane region" description="Helical" evidence="9">
    <location>
        <begin position="80"/>
        <end position="102"/>
    </location>
</feature>
<dbReference type="GO" id="GO:0005637">
    <property type="term" value="C:nuclear inner membrane"/>
    <property type="evidence" value="ECO:0007669"/>
    <property type="project" value="UniProtKB-SubCell"/>
</dbReference>
<dbReference type="PANTHER" id="PTHR31587">
    <property type="entry name" value="TRANSMEMBRANE PROTEIN (DUF2215)"/>
    <property type="match status" value="1"/>
</dbReference>
<dbReference type="PANTHER" id="PTHR31587:SF3">
    <property type="entry name" value="EXPRESSED PROTEIN"/>
    <property type="match status" value="1"/>
</dbReference>
<evidence type="ECO:0000256" key="9">
    <source>
        <dbReference type="SAM" id="Phobius"/>
    </source>
</evidence>
<keyword evidence="3 9" id="KW-0812">Transmembrane</keyword>
<accession>A0AAD9TGM0</accession>
<dbReference type="AlphaFoldDB" id="A0AAD9TGM0"/>
<dbReference type="EMBL" id="JANJYI010000009">
    <property type="protein sequence ID" value="KAK2635427.1"/>
    <property type="molecule type" value="Genomic_DNA"/>
</dbReference>
<protein>
    <submittedName>
        <fullName evidence="10">Uncharacterized protein</fullName>
    </submittedName>
</protein>
<sequence length="270" mass="30700">MSMVIPGSVDSNTSPGLCRCEKDEWKAIQKEGIRNYIMSPYEDRYVDVKFDGKVSGPVSVAVVEVFFFILLFVFNYSSSLVIGVFLVIIILLFQVLHSLNFVKILLLMPFKLGAEYFPLHHFPVLAHSLLENFELSIELHPSVSLHFVTTFNYLVWAVKKIAISEDGTVDVGIAQFVIWSMRIMATTQFSRASNRRDACMFFCFCGVGLHQSRQATRKRGQAEFPSRSPGSKGKLWDSPKIYRKPPWSNSPVLKVAFGACSWRRQRKRGT</sequence>
<keyword evidence="4" id="KW-0732">Signal</keyword>
<evidence type="ECO:0000256" key="5">
    <source>
        <dbReference type="ARBA" id="ARBA00022989"/>
    </source>
</evidence>
<keyword evidence="7" id="KW-0539">Nucleus</keyword>
<evidence type="ECO:0000256" key="7">
    <source>
        <dbReference type="ARBA" id="ARBA00023242"/>
    </source>
</evidence>
<dbReference type="Pfam" id="PF10225">
    <property type="entry name" value="NEMP"/>
    <property type="match status" value="1"/>
</dbReference>
<evidence type="ECO:0000256" key="4">
    <source>
        <dbReference type="ARBA" id="ARBA00022729"/>
    </source>
</evidence>